<feature type="compositionally biased region" description="Basic residues" evidence="1">
    <location>
        <begin position="108"/>
        <end position="118"/>
    </location>
</feature>
<feature type="region of interest" description="Disordered" evidence="1">
    <location>
        <begin position="141"/>
        <end position="191"/>
    </location>
</feature>
<reference evidence="2 3" key="1">
    <citation type="journal article" date="2021" name="J. Hered.">
        <title>A chromosome-level genome assembly of the parasitoid wasp, Cotesia glomerata (Hymenoptera: Braconidae).</title>
        <authorList>
            <person name="Pinto B.J."/>
            <person name="Weis J.J."/>
            <person name="Gamble T."/>
            <person name="Ode P.J."/>
            <person name="Paul R."/>
            <person name="Zaspel J.M."/>
        </authorList>
    </citation>
    <scope>NUCLEOTIDE SEQUENCE [LARGE SCALE GENOMIC DNA]</scope>
    <source>
        <strain evidence="2">CgM1</strain>
    </source>
</reference>
<evidence type="ECO:0000256" key="1">
    <source>
        <dbReference type="SAM" id="MobiDB-lite"/>
    </source>
</evidence>
<evidence type="ECO:0000313" key="2">
    <source>
        <dbReference type="EMBL" id="KAH0549590.1"/>
    </source>
</evidence>
<feature type="region of interest" description="Disordered" evidence="1">
    <location>
        <begin position="79"/>
        <end position="118"/>
    </location>
</feature>
<organism evidence="2 3">
    <name type="scientific">Cotesia glomerata</name>
    <name type="common">Lepidopteran parasitic wasp</name>
    <name type="synonym">Apanteles glomeratus</name>
    <dbReference type="NCBI Taxonomy" id="32391"/>
    <lineage>
        <taxon>Eukaryota</taxon>
        <taxon>Metazoa</taxon>
        <taxon>Ecdysozoa</taxon>
        <taxon>Arthropoda</taxon>
        <taxon>Hexapoda</taxon>
        <taxon>Insecta</taxon>
        <taxon>Pterygota</taxon>
        <taxon>Neoptera</taxon>
        <taxon>Endopterygota</taxon>
        <taxon>Hymenoptera</taxon>
        <taxon>Apocrita</taxon>
        <taxon>Ichneumonoidea</taxon>
        <taxon>Braconidae</taxon>
        <taxon>Microgastrinae</taxon>
        <taxon>Cotesia</taxon>
    </lineage>
</organism>
<keyword evidence="3" id="KW-1185">Reference proteome</keyword>
<evidence type="ECO:0000313" key="3">
    <source>
        <dbReference type="Proteomes" id="UP000826195"/>
    </source>
</evidence>
<comment type="caution">
    <text evidence="2">The sequence shown here is derived from an EMBL/GenBank/DDBJ whole genome shotgun (WGS) entry which is preliminary data.</text>
</comment>
<protein>
    <submittedName>
        <fullName evidence="2">Uncharacterized protein</fullName>
    </submittedName>
</protein>
<gene>
    <name evidence="2" type="ORF">KQX54_010697</name>
</gene>
<dbReference type="AlphaFoldDB" id="A0AAV7IA07"/>
<proteinExistence type="predicted"/>
<dbReference type="EMBL" id="JAHXZJ010001864">
    <property type="protein sequence ID" value="KAH0549590.1"/>
    <property type="molecule type" value="Genomic_DNA"/>
</dbReference>
<accession>A0AAV7IA07</accession>
<sequence length="376" mass="43886">MGHYKYCLVDYIDKPDRPQVIVETKMIALKAGKKYYEITSKDYQNTNLHIINCGHHNGNIRILDFDDDDGQLRQRNDFNKRTATVKNNSTPFKNPQAPKTSEGNTSGTKKKRKVRNIKMLGKKGKLIKKILKARKKKNSSYFARDVEDPNGSINESDDELLRNGQFDSPSRAGSKSDESSHESDSISEGEYRSFEVENLRAKVATQDKEIKLLKRKLVTKEMLENGLQKVHREISRNREDREQLHQGPLNHPPLNDNGEVQVTTDFSMPFKEYLYTLNAPDMRKRAIRVMSVLWTEERREKLLVEADPKRPDLEIVTEGEYQKIIQICLTFQQIKLLECRQQDDVISNIRSWTSSWLKNWKPKKRDARRLRNNPRL</sequence>
<dbReference type="Proteomes" id="UP000826195">
    <property type="component" value="Unassembled WGS sequence"/>
</dbReference>
<feature type="compositionally biased region" description="Polar residues" evidence="1">
    <location>
        <begin position="81"/>
        <end position="107"/>
    </location>
</feature>
<feature type="compositionally biased region" description="Basic and acidic residues" evidence="1">
    <location>
        <begin position="174"/>
        <end position="191"/>
    </location>
</feature>
<name>A0AAV7IA07_COTGL</name>